<evidence type="ECO:0008006" key="4">
    <source>
        <dbReference type="Google" id="ProtNLM"/>
    </source>
</evidence>
<name>A0A8H4WXX4_9HYPO</name>
<keyword evidence="3" id="KW-1185">Reference proteome</keyword>
<reference evidence="2" key="2">
    <citation type="submission" date="2020-05" db="EMBL/GenBank/DDBJ databases">
        <authorList>
            <person name="Kim H.-S."/>
            <person name="Proctor R.H."/>
            <person name="Brown D.W."/>
        </authorList>
    </citation>
    <scope>NUCLEOTIDE SEQUENCE</scope>
    <source>
        <strain evidence="2">NRRL 20472</strain>
    </source>
</reference>
<reference evidence="2" key="1">
    <citation type="journal article" date="2020" name="BMC Genomics">
        <title>Correction to: Identification and distribution of gene clusters required for synthesis of sphingolipid metabolism inhibitors in diverse species of the filamentous fungus Fusarium.</title>
        <authorList>
            <person name="Kim H.S."/>
            <person name="Lohmar J.M."/>
            <person name="Busman M."/>
            <person name="Brown D.W."/>
            <person name="Naumann T.A."/>
            <person name="Divon H.H."/>
            <person name="Lysoe E."/>
            <person name="Uhlig S."/>
            <person name="Proctor R.H."/>
        </authorList>
    </citation>
    <scope>NUCLEOTIDE SEQUENCE</scope>
    <source>
        <strain evidence="2">NRRL 20472</strain>
    </source>
</reference>
<evidence type="ECO:0000313" key="2">
    <source>
        <dbReference type="EMBL" id="KAF4954512.1"/>
    </source>
</evidence>
<feature type="region of interest" description="Disordered" evidence="1">
    <location>
        <begin position="1"/>
        <end position="41"/>
    </location>
</feature>
<feature type="compositionally biased region" description="Polar residues" evidence="1">
    <location>
        <begin position="1"/>
        <end position="21"/>
    </location>
</feature>
<dbReference type="PANTHER" id="PTHR47785">
    <property type="entry name" value="ZN(II)2CYS6 TRANSCRIPTION FACTOR (EUROFUNG)-RELATED-RELATED"/>
    <property type="match status" value="1"/>
</dbReference>
<sequence>MTPNASIATQRTTESAGPSQQHLDDGPLEPTPQPQDEITVSDPVLTSPCHEFLSHDFPVSEDLHASLSGPQFTPGSDANPIMAIPLDHSTTTGELLRSAPAQALLGPYPADTFLHIELERSVPQNLELNPTKPAQADIPAISRDNAADLLDSFFDNVHPLHPIVDQIGSRRICNKIFDQDLIPDLETAHALILLALGHVSRKTPSLSSATHAPGSGFLPPAIGRPLQAWRLVHMASTEVQHYWIRKLRLSSAQQQQARDQSILRLCWAIFIMECDIVAEHHLPRSGIENVVEKLPLPRLDDSPEPFMLRWLAHISSRRLLNRIHFVLYDNLQSNQAGMDTDTSTPAAKPLTSTMFGITRELNDQLHAWFELLPDTIKPSLKNEYPTIDEAVLAMRFHAAGDIIHRPFLQHRPTASLEIFLHSLSNTSVCIQFGRHYRDPG</sequence>
<proteinExistence type="predicted"/>
<dbReference type="CDD" id="cd12148">
    <property type="entry name" value="fungal_TF_MHR"/>
    <property type="match status" value="1"/>
</dbReference>
<evidence type="ECO:0000313" key="3">
    <source>
        <dbReference type="Proteomes" id="UP000622797"/>
    </source>
</evidence>
<dbReference type="InterPro" id="IPR053181">
    <property type="entry name" value="EcdB-like_regulator"/>
</dbReference>
<dbReference type="AlphaFoldDB" id="A0A8H4WXX4"/>
<comment type="caution">
    <text evidence="2">The sequence shown here is derived from an EMBL/GenBank/DDBJ whole genome shotgun (WGS) entry which is preliminary data.</text>
</comment>
<organism evidence="2 3">
    <name type="scientific">Fusarium sarcochroum</name>
    <dbReference type="NCBI Taxonomy" id="1208366"/>
    <lineage>
        <taxon>Eukaryota</taxon>
        <taxon>Fungi</taxon>
        <taxon>Dikarya</taxon>
        <taxon>Ascomycota</taxon>
        <taxon>Pezizomycotina</taxon>
        <taxon>Sordariomycetes</taxon>
        <taxon>Hypocreomycetidae</taxon>
        <taxon>Hypocreales</taxon>
        <taxon>Nectriaceae</taxon>
        <taxon>Fusarium</taxon>
        <taxon>Fusarium lateritium species complex</taxon>
    </lineage>
</organism>
<dbReference type="Proteomes" id="UP000622797">
    <property type="component" value="Unassembled WGS sequence"/>
</dbReference>
<dbReference type="EMBL" id="JABEXW010000810">
    <property type="protein sequence ID" value="KAF4954512.1"/>
    <property type="molecule type" value="Genomic_DNA"/>
</dbReference>
<accession>A0A8H4WXX4</accession>
<dbReference type="OrthoDB" id="4685598at2759"/>
<gene>
    <name evidence="2" type="ORF">FSARC_12125</name>
</gene>
<protein>
    <recommendedName>
        <fullName evidence="4">Transcription factor domain-containing protein</fullName>
    </recommendedName>
</protein>
<evidence type="ECO:0000256" key="1">
    <source>
        <dbReference type="SAM" id="MobiDB-lite"/>
    </source>
</evidence>